<evidence type="ECO:0000256" key="1">
    <source>
        <dbReference type="SAM" id="SignalP"/>
    </source>
</evidence>
<gene>
    <name evidence="2" type="ORF">GU920_15700</name>
</gene>
<dbReference type="EMBL" id="JAAATW010000003">
    <property type="protein sequence ID" value="NBE08986.1"/>
    <property type="molecule type" value="Genomic_DNA"/>
</dbReference>
<dbReference type="RefSeq" id="WP_161768007.1">
    <property type="nucleotide sequence ID" value="NZ_JAAATW010000003.1"/>
</dbReference>
<keyword evidence="3" id="KW-1185">Reference proteome</keyword>
<dbReference type="InterPro" id="IPR020349">
    <property type="entry name" value="Uncharacterised_14.7kDa"/>
</dbReference>
<reference evidence="3" key="1">
    <citation type="submission" date="2020-01" db="EMBL/GenBank/DDBJ databases">
        <title>Sphingomonas sp. strain CSW-10.</title>
        <authorList>
            <person name="Chen W.-M."/>
        </authorList>
    </citation>
    <scope>NUCLEOTIDE SEQUENCE [LARGE SCALE GENOMIC DNA]</scope>
    <source>
        <strain evidence="3">CCP-1</strain>
    </source>
</reference>
<protein>
    <recommendedName>
        <fullName evidence="4">DUF5333 domain-containing protein</fullName>
    </recommendedName>
</protein>
<evidence type="ECO:0000313" key="3">
    <source>
        <dbReference type="Proteomes" id="UP001517376"/>
    </source>
</evidence>
<name>A0ABW9Y8S3_9RHOB</name>
<comment type="caution">
    <text evidence="2">The sequence shown here is derived from an EMBL/GenBank/DDBJ whole genome shotgun (WGS) entry which is preliminary data.</text>
</comment>
<dbReference type="Pfam" id="PF17267">
    <property type="entry name" value="DUF5333"/>
    <property type="match status" value="1"/>
</dbReference>
<feature type="signal peptide" evidence="1">
    <location>
        <begin position="1"/>
        <end position="23"/>
    </location>
</feature>
<feature type="chain" id="PRO_5047425265" description="DUF5333 domain-containing protein" evidence="1">
    <location>
        <begin position="24"/>
        <end position="137"/>
    </location>
</feature>
<evidence type="ECO:0008006" key="4">
    <source>
        <dbReference type="Google" id="ProtNLM"/>
    </source>
</evidence>
<dbReference type="Proteomes" id="UP001517376">
    <property type="component" value="Unassembled WGS sequence"/>
</dbReference>
<sequence length="137" mass="14954">MKLAPLSAPLSLVALLAALPAHALEPINTEPHINNVLLQGFIGDAIADNCPALEPRRMRALGELNKLRAYAQEKGYSVSEIRAFVTSDTEKARGKAQAADWLRAKGAEPGKTEEYCRIGREEIAKNSLIGYLLRDTE</sequence>
<organism evidence="2 3">
    <name type="scientific">Paragemmobacter ruber</name>
    <dbReference type="NCBI Taxonomy" id="1985673"/>
    <lineage>
        <taxon>Bacteria</taxon>
        <taxon>Pseudomonadati</taxon>
        <taxon>Pseudomonadota</taxon>
        <taxon>Alphaproteobacteria</taxon>
        <taxon>Rhodobacterales</taxon>
        <taxon>Paracoccaceae</taxon>
        <taxon>Paragemmobacter</taxon>
    </lineage>
</organism>
<proteinExistence type="predicted"/>
<keyword evidence="1" id="KW-0732">Signal</keyword>
<accession>A0ABW9Y8S3</accession>
<evidence type="ECO:0000313" key="2">
    <source>
        <dbReference type="EMBL" id="NBE08986.1"/>
    </source>
</evidence>